<feature type="compositionally biased region" description="Polar residues" evidence="1">
    <location>
        <begin position="97"/>
        <end position="107"/>
    </location>
</feature>
<sequence length="1502" mass="161943">MYHTLCETYPYAIHANYDLSAFKCKMNIVDPSDLTNMRSGLKNGTSEELTTMVPDTTTSEAPVVSSVWLEQGEYFFDDEFAVPFDTNLRDNLEATKSEANNNPNMTRSLGAEVTGHSPLQTDHSRSDSCIFTPGESSESGLASGQTDRTQSPEEGADSTTQRNTKENKFHNQTLSPVIPKPSVPFGLSNAPVPSCMHSAATAPESEAVNGYLRNFDTGTNGCKEKTDMENQNSFSNGILHQSMTGSQISGQSDSTSWMQMLMERSCNPDLKALLNRTAAAVDYKLAYGGDPSDSSSFLRQILRENSENSLRQKPRGLSRSLSQGSLLAAASLVGLRHALEQATQFLPKTKQSNEPAHVRSVGVTAEMNGAGDHSAHTSDSAEVTTSNTTTWAQRHGSRESLKRKALKTNHSNDDKDLTVFPIPSNATTDDVNPWRAMKKASGTLITWNQLKRTIKTGKGLTRAATCRESRLDRYCATAESADPKQHLGSPDASVTTSAPETDTRLSTRSRSQPVPNNHFTHRFSGTLLEIFMRAKAEEMTCLGPSTDTSNMDVGGDVLELRSKGTRLLARAPTECSPVPIITRRSLGSGFDSGRQIAEADKHPLLRGDRILPHKFQPPEFASPGNGADVSFTSVHSFGAQFPPTESSEQVTNSINSGVPVLRRQKQQPIWSAGLPTRRVSAAVRPWNCVGGSHPRVPSVPGRPQSSAGKQYQFTPSGVQFSPCIPASPLACLTASAGPDSPCLAALRADCVADGYSPGWIGNPRASVAYPGLGLLSIPRPSRLTSAAFLSHTLPDLSFLGQAGDEEERKGTPTMPKRFNDCHCRNRSEAKFYCTKCGCRSVSVGRNIARHFPRFGGKFGRQDSSPDNGDALRSGKLTNIPPDLVAGHALSPECSGGIGDQAARHTRAGYQYKNASVDRSSSEPDLKQAAANAGSESDRTGDLSSARPNILMTSSNREWDSRKSSDPGYFDSKCRPKKSVSFSGKIRLLRLQGGDSSSDFEAPSPASPEPKVIPRNWGLYGQETPLAEFNPRNSPGRDTNHADVGQQSDVDVRYHAMVNDVIKAVQETVAYYSTAASPIGGKKTNIVEPLPYTTIAALGSTGRQPLLAVVGPLTVLLCDGLLPPTKPIFITKPRTRLWQMVEESCRPGACPSGVAFHVLSDAVAQVKALTNVTLEKVKFKAFICACLNAKALPMWLNAVVANETLLRRFYCEDAFVRQCRSSQRGLHADLMTHLEQLLAFPFNLDLAVEARKPLIDPHTIAKASSSSSGSMVSGNDSSHHQMEYHASKTPSRSNIPHTGLISHRQPGSATGPLPATRSRLSPPLANANPTAIHHYPQHHLPGQRTNPPRPGTPARPTRSAGQFMHAGDDSAASTSASSDATQNETKLCFKRAAASSGAQSIPLNNTTNSQVRGRFKSALSTFRRPHVSPSKNDHTSSGTRVNSASHGRIPGSSGIPTSDSNSKVSNNRRGVENAASRLKPPPVAEKPKIISKLKQPATMNNRR</sequence>
<dbReference type="EMBL" id="CAXLJL010000767">
    <property type="protein sequence ID" value="CAL5140673.1"/>
    <property type="molecule type" value="Genomic_DNA"/>
</dbReference>
<organism evidence="3 4">
    <name type="scientific">Calicophoron daubneyi</name>
    <name type="common">Rumen fluke</name>
    <name type="synonym">Paramphistomum daubneyi</name>
    <dbReference type="NCBI Taxonomy" id="300641"/>
    <lineage>
        <taxon>Eukaryota</taxon>
        <taxon>Metazoa</taxon>
        <taxon>Spiralia</taxon>
        <taxon>Lophotrochozoa</taxon>
        <taxon>Platyhelminthes</taxon>
        <taxon>Trematoda</taxon>
        <taxon>Digenea</taxon>
        <taxon>Plagiorchiida</taxon>
        <taxon>Pronocephalata</taxon>
        <taxon>Paramphistomoidea</taxon>
        <taxon>Paramphistomidae</taxon>
        <taxon>Calicophoron</taxon>
    </lineage>
</organism>
<feature type="compositionally biased region" description="Polar residues" evidence="1">
    <location>
        <begin position="377"/>
        <end position="392"/>
    </location>
</feature>
<feature type="compositionally biased region" description="Polar residues" evidence="1">
    <location>
        <begin position="134"/>
        <end position="149"/>
    </location>
</feature>
<name>A0AAV2TVJ0_CALDB</name>
<dbReference type="InterPro" id="IPR004012">
    <property type="entry name" value="Run_dom"/>
</dbReference>
<feature type="region of interest" description="Disordered" evidence="1">
    <location>
        <begin position="369"/>
        <end position="421"/>
    </location>
</feature>
<evidence type="ECO:0000259" key="2">
    <source>
        <dbReference type="PROSITE" id="PS50826"/>
    </source>
</evidence>
<feature type="region of interest" description="Disordered" evidence="1">
    <location>
        <begin position="1418"/>
        <end position="1502"/>
    </location>
</feature>
<feature type="compositionally biased region" description="Low complexity" evidence="1">
    <location>
        <begin position="1368"/>
        <end position="1379"/>
    </location>
</feature>
<evidence type="ECO:0000313" key="4">
    <source>
        <dbReference type="Proteomes" id="UP001497525"/>
    </source>
</evidence>
<reference evidence="3" key="1">
    <citation type="submission" date="2024-06" db="EMBL/GenBank/DDBJ databases">
        <authorList>
            <person name="Liu X."/>
            <person name="Lenzi L."/>
            <person name="Haldenby T S."/>
            <person name="Uol C."/>
        </authorList>
    </citation>
    <scope>NUCLEOTIDE SEQUENCE</scope>
</reference>
<feature type="compositionally biased region" description="Polar residues" evidence="1">
    <location>
        <begin position="1434"/>
        <end position="1444"/>
    </location>
</feature>
<feature type="region of interest" description="Disordered" evidence="1">
    <location>
        <begin position="479"/>
        <end position="519"/>
    </location>
</feature>
<feature type="compositionally biased region" description="Polar residues" evidence="1">
    <location>
        <begin position="941"/>
        <end position="955"/>
    </location>
</feature>
<dbReference type="PANTHER" id="PTHR15591:SF16">
    <property type="entry name" value="FARNESYL PYROPHOSPHATE SYNTHASE"/>
    <property type="match status" value="1"/>
</dbReference>
<dbReference type="GO" id="GO:0031410">
    <property type="term" value="C:cytoplasmic vesicle"/>
    <property type="evidence" value="ECO:0007669"/>
    <property type="project" value="TreeGrafter"/>
</dbReference>
<dbReference type="Gene3D" id="1.20.58.900">
    <property type="match status" value="1"/>
</dbReference>
<dbReference type="SMART" id="SM00593">
    <property type="entry name" value="RUN"/>
    <property type="match status" value="1"/>
</dbReference>
<accession>A0AAV2TVJ0</accession>
<feature type="region of interest" description="Disordered" evidence="1">
    <location>
        <begin position="993"/>
        <end position="1015"/>
    </location>
</feature>
<proteinExistence type="predicted"/>
<feature type="region of interest" description="Disordered" evidence="1">
    <location>
        <begin position="854"/>
        <end position="878"/>
    </location>
</feature>
<comment type="caution">
    <text evidence="3">The sequence shown here is derived from an EMBL/GenBank/DDBJ whole genome shotgun (WGS) entry which is preliminary data.</text>
</comment>
<gene>
    <name evidence="3" type="ORF">CDAUBV1_LOCUS15969</name>
</gene>
<feature type="compositionally biased region" description="Low complexity" evidence="1">
    <location>
        <begin position="1263"/>
        <end position="1275"/>
    </location>
</feature>
<feature type="compositionally biased region" description="Polar residues" evidence="1">
    <location>
        <begin position="1453"/>
        <end position="1467"/>
    </location>
</feature>
<feature type="region of interest" description="Disordered" evidence="1">
    <location>
        <begin position="94"/>
        <end position="177"/>
    </location>
</feature>
<feature type="domain" description="RUN" evidence="2">
    <location>
        <begin position="1099"/>
        <end position="1248"/>
    </location>
</feature>
<dbReference type="SUPFAM" id="SSF140741">
    <property type="entry name" value="RUN domain-like"/>
    <property type="match status" value="1"/>
</dbReference>
<dbReference type="InterPro" id="IPR037213">
    <property type="entry name" value="Run_dom_sf"/>
</dbReference>
<protein>
    <recommendedName>
        <fullName evidence="2">RUN domain-containing protein</fullName>
    </recommendedName>
</protein>
<dbReference type="InterPro" id="IPR047343">
    <property type="entry name" value="RUSC1_2"/>
</dbReference>
<feature type="compositionally biased region" description="Polar residues" evidence="1">
    <location>
        <begin position="492"/>
        <end position="518"/>
    </location>
</feature>
<feature type="compositionally biased region" description="Basic and acidic residues" evidence="1">
    <location>
        <begin position="1276"/>
        <end position="1285"/>
    </location>
</feature>
<dbReference type="Proteomes" id="UP001497525">
    <property type="component" value="Unassembled WGS sequence"/>
</dbReference>
<evidence type="ECO:0000256" key="1">
    <source>
        <dbReference type="SAM" id="MobiDB-lite"/>
    </source>
</evidence>
<dbReference type="Pfam" id="PF02759">
    <property type="entry name" value="RUN"/>
    <property type="match status" value="1"/>
</dbReference>
<dbReference type="PANTHER" id="PTHR15591">
    <property type="entry name" value="RUN AND SH3 DOMAIN CONTAINING"/>
    <property type="match status" value="1"/>
</dbReference>
<evidence type="ECO:0000313" key="3">
    <source>
        <dbReference type="EMBL" id="CAL5140673.1"/>
    </source>
</evidence>
<feature type="region of interest" description="Disordered" evidence="1">
    <location>
        <begin position="913"/>
        <end position="973"/>
    </location>
</feature>
<feature type="region of interest" description="Disordered" evidence="1">
    <location>
        <begin position="1258"/>
        <end position="1379"/>
    </location>
</feature>
<dbReference type="PROSITE" id="PS50826">
    <property type="entry name" value="RUN"/>
    <property type="match status" value="1"/>
</dbReference>